<feature type="transmembrane region" description="Helical" evidence="7">
    <location>
        <begin position="191"/>
        <end position="217"/>
    </location>
</feature>
<keyword evidence="2 7" id="KW-0812">Transmembrane</keyword>
<feature type="transmembrane region" description="Helical" evidence="7">
    <location>
        <begin position="84"/>
        <end position="106"/>
    </location>
</feature>
<evidence type="ECO:0000313" key="9">
    <source>
        <dbReference type="EMBL" id="KAH6646269.1"/>
    </source>
</evidence>
<dbReference type="InterPro" id="IPR049326">
    <property type="entry name" value="Rhodopsin_dom_fungi"/>
</dbReference>
<keyword evidence="3 7" id="KW-1133">Transmembrane helix</keyword>
<feature type="transmembrane region" description="Helical" evidence="7">
    <location>
        <begin position="33"/>
        <end position="55"/>
    </location>
</feature>
<dbReference type="PANTHER" id="PTHR33048:SF124">
    <property type="entry name" value="INTEGRAL MEMBRANE PROTEIN"/>
    <property type="match status" value="1"/>
</dbReference>
<keyword evidence="4 7" id="KW-0472">Membrane</keyword>
<sequence>MAEFPITNGVTTVIGPPAGYKVNFLHPRQQHAVAHYLIFGLMGSLAFTALFQRLYTKMHLSTGLRIDDGRMPITVYENHMLSSYVSAPCFILCNGFTKMSLLAFYLNISPHKWFKWSIWATFSMVVCYTIAITCMLLFGCSPTRAMWDLYTKGTCLNASVLYMAIAVSNIVSDIILFLIPIRTVINLKMGIVQKIGAITLFGIASITVTTSTLRLSYLPSLLPTNDIPCLLSLTSDFLHWFLEVILFIICGSMPTLRKFFKHFGPKLIGSSGDNSKALPSAHDASQRKFGHPSRNQYEKFDEMEMSILNRMRENKSESERTTTKATATTK</sequence>
<evidence type="ECO:0000256" key="6">
    <source>
        <dbReference type="SAM" id="MobiDB-lite"/>
    </source>
</evidence>
<evidence type="ECO:0000256" key="1">
    <source>
        <dbReference type="ARBA" id="ARBA00004141"/>
    </source>
</evidence>
<feature type="compositionally biased region" description="Basic and acidic residues" evidence="6">
    <location>
        <begin position="310"/>
        <end position="322"/>
    </location>
</feature>
<dbReference type="OrthoDB" id="5342292at2759"/>
<evidence type="ECO:0000259" key="8">
    <source>
        <dbReference type="Pfam" id="PF20684"/>
    </source>
</evidence>
<dbReference type="GeneID" id="70134072"/>
<organism evidence="9 10">
    <name type="scientific">Truncatella angustata</name>
    <dbReference type="NCBI Taxonomy" id="152316"/>
    <lineage>
        <taxon>Eukaryota</taxon>
        <taxon>Fungi</taxon>
        <taxon>Dikarya</taxon>
        <taxon>Ascomycota</taxon>
        <taxon>Pezizomycotina</taxon>
        <taxon>Sordariomycetes</taxon>
        <taxon>Xylariomycetidae</taxon>
        <taxon>Amphisphaeriales</taxon>
        <taxon>Sporocadaceae</taxon>
        <taxon>Truncatella</taxon>
    </lineage>
</organism>
<evidence type="ECO:0000313" key="10">
    <source>
        <dbReference type="Proteomes" id="UP000758603"/>
    </source>
</evidence>
<dbReference type="EMBL" id="JAGPXC010000010">
    <property type="protein sequence ID" value="KAH6646269.1"/>
    <property type="molecule type" value="Genomic_DNA"/>
</dbReference>
<feature type="transmembrane region" description="Helical" evidence="7">
    <location>
        <begin position="237"/>
        <end position="256"/>
    </location>
</feature>
<evidence type="ECO:0000256" key="4">
    <source>
        <dbReference type="ARBA" id="ARBA00023136"/>
    </source>
</evidence>
<dbReference type="Pfam" id="PF20684">
    <property type="entry name" value="Fung_rhodopsin"/>
    <property type="match status" value="1"/>
</dbReference>
<reference evidence="9" key="1">
    <citation type="journal article" date="2021" name="Nat. Commun.">
        <title>Genetic determinants of endophytism in the Arabidopsis root mycobiome.</title>
        <authorList>
            <person name="Mesny F."/>
            <person name="Miyauchi S."/>
            <person name="Thiergart T."/>
            <person name="Pickel B."/>
            <person name="Atanasova L."/>
            <person name="Karlsson M."/>
            <person name="Huettel B."/>
            <person name="Barry K.W."/>
            <person name="Haridas S."/>
            <person name="Chen C."/>
            <person name="Bauer D."/>
            <person name="Andreopoulos W."/>
            <person name="Pangilinan J."/>
            <person name="LaButti K."/>
            <person name="Riley R."/>
            <person name="Lipzen A."/>
            <person name="Clum A."/>
            <person name="Drula E."/>
            <person name="Henrissat B."/>
            <person name="Kohler A."/>
            <person name="Grigoriev I.V."/>
            <person name="Martin F.M."/>
            <person name="Hacquard S."/>
        </authorList>
    </citation>
    <scope>NUCLEOTIDE SEQUENCE</scope>
    <source>
        <strain evidence="9">MPI-SDFR-AT-0073</strain>
    </source>
</reference>
<feature type="domain" description="Rhodopsin" evidence="8">
    <location>
        <begin position="43"/>
        <end position="261"/>
    </location>
</feature>
<evidence type="ECO:0000256" key="5">
    <source>
        <dbReference type="ARBA" id="ARBA00038359"/>
    </source>
</evidence>
<dbReference type="PANTHER" id="PTHR33048">
    <property type="entry name" value="PTH11-LIKE INTEGRAL MEMBRANE PROTEIN (AFU_ORTHOLOGUE AFUA_5G11245)"/>
    <property type="match status" value="1"/>
</dbReference>
<evidence type="ECO:0000256" key="7">
    <source>
        <dbReference type="SAM" id="Phobius"/>
    </source>
</evidence>
<dbReference type="GO" id="GO:0016020">
    <property type="term" value="C:membrane"/>
    <property type="evidence" value="ECO:0007669"/>
    <property type="project" value="UniProtKB-SubCell"/>
</dbReference>
<dbReference type="RefSeq" id="XP_045952783.1">
    <property type="nucleotide sequence ID" value="XM_046105181.1"/>
</dbReference>
<gene>
    <name evidence="9" type="ORF">BKA67DRAFT_595581</name>
</gene>
<proteinExistence type="inferred from homology"/>
<comment type="subcellular location">
    <subcellularLocation>
        <location evidence="1">Membrane</location>
        <topology evidence="1">Multi-pass membrane protein</topology>
    </subcellularLocation>
</comment>
<comment type="caution">
    <text evidence="9">The sequence shown here is derived from an EMBL/GenBank/DDBJ whole genome shotgun (WGS) entry which is preliminary data.</text>
</comment>
<evidence type="ECO:0000256" key="3">
    <source>
        <dbReference type="ARBA" id="ARBA00022989"/>
    </source>
</evidence>
<evidence type="ECO:0000256" key="2">
    <source>
        <dbReference type="ARBA" id="ARBA00022692"/>
    </source>
</evidence>
<keyword evidence="10" id="KW-1185">Reference proteome</keyword>
<comment type="similarity">
    <text evidence="5">Belongs to the SAT4 family.</text>
</comment>
<feature type="transmembrane region" description="Helical" evidence="7">
    <location>
        <begin position="159"/>
        <end position="179"/>
    </location>
</feature>
<feature type="region of interest" description="Disordered" evidence="6">
    <location>
        <begin position="274"/>
        <end position="296"/>
    </location>
</feature>
<dbReference type="AlphaFoldDB" id="A0A9P8RHS8"/>
<dbReference type="InterPro" id="IPR052337">
    <property type="entry name" value="SAT4-like"/>
</dbReference>
<feature type="region of interest" description="Disordered" evidence="6">
    <location>
        <begin position="310"/>
        <end position="330"/>
    </location>
</feature>
<accession>A0A9P8RHS8</accession>
<feature type="transmembrane region" description="Helical" evidence="7">
    <location>
        <begin position="118"/>
        <end position="139"/>
    </location>
</feature>
<protein>
    <recommendedName>
        <fullName evidence="8">Rhodopsin domain-containing protein</fullName>
    </recommendedName>
</protein>
<name>A0A9P8RHS8_9PEZI</name>
<dbReference type="Proteomes" id="UP000758603">
    <property type="component" value="Unassembled WGS sequence"/>
</dbReference>